<organism evidence="1 2">
    <name type="scientific">Candidatus Corynebacterium faecigallinarum</name>
    <dbReference type="NCBI Taxonomy" id="2838528"/>
    <lineage>
        <taxon>Bacteria</taxon>
        <taxon>Bacillati</taxon>
        <taxon>Actinomycetota</taxon>
        <taxon>Actinomycetes</taxon>
        <taxon>Mycobacteriales</taxon>
        <taxon>Corynebacteriaceae</taxon>
        <taxon>Corynebacterium</taxon>
    </lineage>
</organism>
<evidence type="ECO:0000313" key="2">
    <source>
        <dbReference type="Proteomes" id="UP000823858"/>
    </source>
</evidence>
<protein>
    <submittedName>
        <fullName evidence="1">DUF1801 domain-containing protein</fullName>
    </submittedName>
</protein>
<reference evidence="1" key="2">
    <citation type="submission" date="2021-04" db="EMBL/GenBank/DDBJ databases">
        <authorList>
            <person name="Gilroy R."/>
        </authorList>
    </citation>
    <scope>NUCLEOTIDE SEQUENCE</scope>
    <source>
        <strain evidence="1">ChiHjej13B12-4958</strain>
    </source>
</reference>
<proteinExistence type="predicted"/>
<gene>
    <name evidence="1" type="ORF">H9751_07405</name>
</gene>
<reference evidence="1" key="1">
    <citation type="journal article" date="2021" name="PeerJ">
        <title>Extensive microbial diversity within the chicken gut microbiome revealed by metagenomics and culture.</title>
        <authorList>
            <person name="Gilroy R."/>
            <person name="Ravi A."/>
            <person name="Getino M."/>
            <person name="Pursley I."/>
            <person name="Horton D.L."/>
            <person name="Alikhan N.F."/>
            <person name="Baker D."/>
            <person name="Gharbi K."/>
            <person name="Hall N."/>
            <person name="Watson M."/>
            <person name="Adriaenssens E.M."/>
            <person name="Foster-Nyarko E."/>
            <person name="Jarju S."/>
            <person name="Secka A."/>
            <person name="Antonio M."/>
            <person name="Oren A."/>
            <person name="Chaudhuri R.R."/>
            <person name="La Ragione R."/>
            <person name="Hildebrand F."/>
            <person name="Pallen M.J."/>
        </authorList>
    </citation>
    <scope>NUCLEOTIDE SEQUENCE</scope>
    <source>
        <strain evidence="1">ChiHjej13B12-4958</strain>
    </source>
</reference>
<dbReference type="Proteomes" id="UP000823858">
    <property type="component" value="Unassembled WGS sequence"/>
</dbReference>
<dbReference type="EMBL" id="DWVP01000018">
    <property type="protein sequence ID" value="HJC85353.1"/>
    <property type="molecule type" value="Genomic_DNA"/>
</dbReference>
<evidence type="ECO:0000313" key="1">
    <source>
        <dbReference type="EMBL" id="HJC85353.1"/>
    </source>
</evidence>
<accession>A0A9D2QDS2</accession>
<name>A0A9D2QDS2_9CORY</name>
<comment type="caution">
    <text evidence="1">The sequence shown here is derived from an EMBL/GenBank/DDBJ whole genome shotgun (WGS) entry which is preliminary data.</text>
</comment>
<sequence>MSAKTPAMSPSDMPYTEVLDRVTGPRRAEADDLVAMMREVTGEEPVVWAGRIIGFGIGRYRYESGHGGTVPLAAFATNARQHTVYLGGGFQEKYPKLLGELGPHRATTGCLHVTRLSKVDASVLRILVERTVRVARAVDAAVDDDQEPS</sequence>
<dbReference type="AlphaFoldDB" id="A0A9D2QDS2"/>